<dbReference type="RefSeq" id="WP_149285870.1">
    <property type="nucleotide sequence ID" value="NZ_CP038437.2"/>
</dbReference>
<dbReference type="OrthoDB" id="6183733at2"/>
<sequence>MPDLNALHAFNRVMETGSLTQSAAELGLAKSTLSRRISQLEAGLGQPLLKRQANQLLPTEAGRRYYAISRQILDLAQRGQRDLDSLREEVSGDIVVEAHRTLTRAWLGRAMEDFLEQHPGIRITLRTGEKPAQDPEFPGVCVWLGKIPESGLRHEEIGSLKLGIYAHPDYLAQHGAPREPADLARHSWVDLMGATHGGINLYHVDGRQEHFQPPSSRFRVDQPALHIDAIARGRGLGLLPCWQVAARNVAHPGQLERCLADWSPNALPVTLIYGFGHHPRKISALLSHLRQARPAAWAASANHRTPKKNAAQQESA</sequence>
<feature type="region of interest" description="Disordered" evidence="5">
    <location>
        <begin position="297"/>
        <end position="316"/>
    </location>
</feature>
<gene>
    <name evidence="7" type="ORF">E4T21_15240</name>
</gene>
<dbReference type="Pfam" id="PF00126">
    <property type="entry name" value="HTH_1"/>
    <property type="match status" value="1"/>
</dbReference>
<protein>
    <submittedName>
        <fullName evidence="7">LysR family transcriptional regulator</fullName>
    </submittedName>
</protein>
<dbReference type="GO" id="GO:0006351">
    <property type="term" value="P:DNA-templated transcription"/>
    <property type="evidence" value="ECO:0007669"/>
    <property type="project" value="TreeGrafter"/>
</dbReference>
<dbReference type="Gene3D" id="3.40.190.290">
    <property type="match status" value="1"/>
</dbReference>
<dbReference type="InterPro" id="IPR058163">
    <property type="entry name" value="LysR-type_TF_proteobact-type"/>
</dbReference>
<evidence type="ECO:0000256" key="5">
    <source>
        <dbReference type="SAM" id="MobiDB-lite"/>
    </source>
</evidence>
<dbReference type="GO" id="GO:0003700">
    <property type="term" value="F:DNA-binding transcription factor activity"/>
    <property type="evidence" value="ECO:0007669"/>
    <property type="project" value="InterPro"/>
</dbReference>
<evidence type="ECO:0000256" key="2">
    <source>
        <dbReference type="ARBA" id="ARBA00023015"/>
    </source>
</evidence>
<feature type="domain" description="HTH lysR-type" evidence="6">
    <location>
        <begin position="2"/>
        <end position="59"/>
    </location>
</feature>
<proteinExistence type="inferred from homology"/>
<reference evidence="7" key="1">
    <citation type="submission" date="2021-02" db="EMBL/GenBank/DDBJ databases">
        <title>Strain Y2R2, a novel species of the genus Halomonas.</title>
        <authorList>
            <person name="Huang H."/>
        </authorList>
    </citation>
    <scope>NUCLEOTIDE SEQUENCE</scope>
    <source>
        <strain evidence="7">Y2R2</strain>
    </source>
</reference>
<dbReference type="Proteomes" id="UP000324285">
    <property type="component" value="Chromosome"/>
</dbReference>
<dbReference type="SUPFAM" id="SSF53850">
    <property type="entry name" value="Periplasmic binding protein-like II"/>
    <property type="match status" value="1"/>
</dbReference>
<name>A0A5C1NK62_9GAMM</name>
<evidence type="ECO:0000313" key="8">
    <source>
        <dbReference type="Proteomes" id="UP000324285"/>
    </source>
</evidence>
<dbReference type="InterPro" id="IPR005119">
    <property type="entry name" value="LysR_subst-bd"/>
</dbReference>
<evidence type="ECO:0000256" key="4">
    <source>
        <dbReference type="ARBA" id="ARBA00023163"/>
    </source>
</evidence>
<dbReference type="KEGG" id="hbh:E4T21_15240"/>
<dbReference type="SUPFAM" id="SSF46785">
    <property type="entry name" value="Winged helix' DNA-binding domain"/>
    <property type="match status" value="1"/>
</dbReference>
<keyword evidence="2" id="KW-0805">Transcription regulation</keyword>
<dbReference type="Pfam" id="PF03466">
    <property type="entry name" value="LysR_substrate"/>
    <property type="match status" value="1"/>
</dbReference>
<accession>A0A5C1NK62</accession>
<dbReference type="InterPro" id="IPR000847">
    <property type="entry name" value="LysR_HTH_N"/>
</dbReference>
<dbReference type="EMBL" id="CP038437">
    <property type="protein sequence ID" value="QEM82747.1"/>
    <property type="molecule type" value="Genomic_DNA"/>
</dbReference>
<keyword evidence="3" id="KW-0238">DNA-binding</keyword>
<dbReference type="PANTHER" id="PTHR30537:SF66">
    <property type="entry name" value="IRON-REGULATED VIRULENCE REGULATORY PROTEIN IRGB"/>
    <property type="match status" value="1"/>
</dbReference>
<comment type="similarity">
    <text evidence="1">Belongs to the LysR transcriptional regulatory family.</text>
</comment>
<dbReference type="InterPro" id="IPR036390">
    <property type="entry name" value="WH_DNA-bd_sf"/>
</dbReference>
<dbReference type="GO" id="GO:0043565">
    <property type="term" value="F:sequence-specific DNA binding"/>
    <property type="evidence" value="ECO:0007669"/>
    <property type="project" value="TreeGrafter"/>
</dbReference>
<evidence type="ECO:0000259" key="6">
    <source>
        <dbReference type="PROSITE" id="PS50931"/>
    </source>
</evidence>
<dbReference type="PANTHER" id="PTHR30537">
    <property type="entry name" value="HTH-TYPE TRANSCRIPTIONAL REGULATOR"/>
    <property type="match status" value="1"/>
</dbReference>
<organism evidence="7 8">
    <name type="scientific">Halomonas binhaiensis</name>
    <dbReference type="NCBI Taxonomy" id="2562282"/>
    <lineage>
        <taxon>Bacteria</taxon>
        <taxon>Pseudomonadati</taxon>
        <taxon>Pseudomonadota</taxon>
        <taxon>Gammaproteobacteria</taxon>
        <taxon>Oceanospirillales</taxon>
        <taxon>Halomonadaceae</taxon>
        <taxon>Halomonas</taxon>
    </lineage>
</organism>
<dbReference type="PROSITE" id="PS50931">
    <property type="entry name" value="HTH_LYSR"/>
    <property type="match status" value="1"/>
</dbReference>
<keyword evidence="8" id="KW-1185">Reference proteome</keyword>
<evidence type="ECO:0000313" key="7">
    <source>
        <dbReference type="EMBL" id="QEM82747.1"/>
    </source>
</evidence>
<evidence type="ECO:0000256" key="3">
    <source>
        <dbReference type="ARBA" id="ARBA00023125"/>
    </source>
</evidence>
<dbReference type="AlphaFoldDB" id="A0A5C1NK62"/>
<keyword evidence="4" id="KW-0804">Transcription</keyword>
<dbReference type="InterPro" id="IPR036388">
    <property type="entry name" value="WH-like_DNA-bd_sf"/>
</dbReference>
<dbReference type="Gene3D" id="1.10.10.10">
    <property type="entry name" value="Winged helix-like DNA-binding domain superfamily/Winged helix DNA-binding domain"/>
    <property type="match status" value="1"/>
</dbReference>
<evidence type="ECO:0000256" key="1">
    <source>
        <dbReference type="ARBA" id="ARBA00009437"/>
    </source>
</evidence>
<dbReference type="FunFam" id="1.10.10.10:FF:000001">
    <property type="entry name" value="LysR family transcriptional regulator"/>
    <property type="match status" value="1"/>
</dbReference>